<feature type="compositionally biased region" description="Low complexity" evidence="10">
    <location>
        <begin position="23"/>
        <end position="32"/>
    </location>
</feature>
<evidence type="ECO:0000256" key="1">
    <source>
        <dbReference type="ARBA" id="ARBA00001852"/>
    </source>
</evidence>
<dbReference type="SUPFAM" id="SSF103263">
    <property type="entry name" value="Chorismate synthase, AroC"/>
    <property type="match status" value="1"/>
</dbReference>
<dbReference type="Pfam" id="PF01264">
    <property type="entry name" value="Chorismate_synt"/>
    <property type="match status" value="1"/>
</dbReference>
<evidence type="ECO:0000256" key="6">
    <source>
        <dbReference type="ARBA" id="ARBA00023141"/>
    </source>
</evidence>
<dbReference type="Gene3D" id="3.60.150.10">
    <property type="entry name" value="Chorismate synthase AroC"/>
    <property type="match status" value="1"/>
</dbReference>
<evidence type="ECO:0000256" key="2">
    <source>
        <dbReference type="ARBA" id="ARBA00005044"/>
    </source>
</evidence>
<dbReference type="GO" id="GO:0009073">
    <property type="term" value="P:aromatic amino acid family biosynthetic process"/>
    <property type="evidence" value="ECO:0007669"/>
    <property type="project" value="UniProtKB-KW"/>
</dbReference>
<keyword evidence="5 9" id="KW-0028">Amino-acid biosynthesis</keyword>
<dbReference type="FunFam" id="3.60.150.10:FF:000003">
    <property type="entry name" value="Chorismate synthase"/>
    <property type="match status" value="1"/>
</dbReference>
<comment type="similarity">
    <text evidence="3 9">Belongs to the chorismate synthase family.</text>
</comment>
<dbReference type="AlphaFoldDB" id="F2DWA1"/>
<dbReference type="PROSITE" id="PS00788">
    <property type="entry name" value="CHORISMATE_SYNTHASE_2"/>
    <property type="match status" value="1"/>
</dbReference>
<evidence type="ECO:0000256" key="7">
    <source>
        <dbReference type="ARBA" id="ARBA00023239"/>
    </source>
</evidence>
<dbReference type="EMBL" id="AK368169">
    <property type="protein sequence ID" value="BAJ99372.1"/>
    <property type="molecule type" value="mRNA"/>
</dbReference>
<feature type="region of interest" description="Disordered" evidence="10">
    <location>
        <begin position="47"/>
        <end position="92"/>
    </location>
</feature>
<dbReference type="GO" id="GO:0004107">
    <property type="term" value="F:chorismate synthase activity"/>
    <property type="evidence" value="ECO:0007669"/>
    <property type="project" value="UniProtKB-EC"/>
</dbReference>
<accession>F2DWA1</accession>
<dbReference type="CDD" id="cd07304">
    <property type="entry name" value="Chorismate_synthase"/>
    <property type="match status" value="1"/>
</dbReference>
<evidence type="ECO:0000256" key="4">
    <source>
        <dbReference type="ARBA" id="ARBA00013036"/>
    </source>
</evidence>
<evidence type="ECO:0000256" key="9">
    <source>
        <dbReference type="RuleBase" id="RU000605"/>
    </source>
</evidence>
<organism evidence="11">
    <name type="scientific">Hordeum vulgare subsp. vulgare</name>
    <name type="common">Domesticated barley</name>
    <dbReference type="NCBI Taxonomy" id="112509"/>
    <lineage>
        <taxon>Eukaryota</taxon>
        <taxon>Viridiplantae</taxon>
        <taxon>Streptophyta</taxon>
        <taxon>Embryophyta</taxon>
        <taxon>Tracheophyta</taxon>
        <taxon>Spermatophyta</taxon>
        <taxon>Magnoliopsida</taxon>
        <taxon>Liliopsida</taxon>
        <taxon>Poales</taxon>
        <taxon>Poaceae</taxon>
        <taxon>BOP clade</taxon>
        <taxon>Pooideae</taxon>
        <taxon>Triticodae</taxon>
        <taxon>Triticeae</taxon>
        <taxon>Hordeinae</taxon>
        <taxon>Hordeum</taxon>
    </lineage>
</organism>
<dbReference type="PANTHER" id="PTHR21085:SF0">
    <property type="entry name" value="CHORISMATE SYNTHASE"/>
    <property type="match status" value="1"/>
</dbReference>
<dbReference type="EC" id="4.2.3.5" evidence="4 9"/>
<dbReference type="PROSITE" id="PS00789">
    <property type="entry name" value="CHORISMATE_SYNTHASE_3"/>
    <property type="match status" value="1"/>
</dbReference>
<dbReference type="GO" id="GO:0009423">
    <property type="term" value="P:chorismate biosynthetic process"/>
    <property type="evidence" value="ECO:0007669"/>
    <property type="project" value="UniProtKB-UniPathway"/>
</dbReference>
<evidence type="ECO:0000256" key="3">
    <source>
        <dbReference type="ARBA" id="ARBA00008014"/>
    </source>
</evidence>
<comment type="catalytic activity">
    <reaction evidence="1 9">
        <text>5-O-(1-carboxyvinyl)-3-phosphoshikimate = chorismate + phosphate</text>
        <dbReference type="Rhea" id="RHEA:21020"/>
        <dbReference type="ChEBI" id="CHEBI:29748"/>
        <dbReference type="ChEBI" id="CHEBI:43474"/>
        <dbReference type="ChEBI" id="CHEBI:57701"/>
        <dbReference type="EC" id="4.2.3.5"/>
    </reaction>
</comment>
<dbReference type="InterPro" id="IPR035904">
    <property type="entry name" value="Chorismate_synth_AroC_sf"/>
</dbReference>
<comment type="function">
    <text evidence="8">Catalyzes the last common step of the biosynthesis of aromatic amino acids, produced via the shikimic acid pathway.</text>
</comment>
<dbReference type="GO" id="GO:0008652">
    <property type="term" value="P:amino acid biosynthetic process"/>
    <property type="evidence" value="ECO:0007669"/>
    <property type="project" value="UniProtKB-KW"/>
</dbReference>
<dbReference type="PANTHER" id="PTHR21085">
    <property type="entry name" value="CHORISMATE SYNTHASE"/>
    <property type="match status" value="1"/>
</dbReference>
<proteinExistence type="evidence at transcript level"/>
<dbReference type="PROSITE" id="PS00787">
    <property type="entry name" value="CHORISMATE_SYNTHASE_1"/>
    <property type="match status" value="1"/>
</dbReference>
<sequence length="516" mass="54896">MKRRNAGVAIGASRPPPPPPPEAGAEPAESGADLGVLSNNREGFVCCTSRDGRFGPRGPNRPSRDHPNLPPPSPMAAAPTSHQLAAGAGAPWSSLPRGGFRALTDSAPASVRFSVARRRAARLEVKAAGNIFGDYFQVATYGESHGGGVGCVISGCPPRIPLTEEDMQGDLDRRRPGQSRITTPRKETDTCKILSGTYEGMTTGTPIHVFVPNTDQRGGDYTEMAKAYRPSHADLTYDLKYGVRSVQGGGRSSARETIGRVAAGAVAKKILKLKCGVEILAFVSKVHQVVLPEDAVDYETLTLDQIESNICRCPDPEYAQKMIDAIDKVRINGNSIGGVVTCIARNVPRGLGSPVFDKLEALLAKAMLSLPASKGFEIGSGFAGTDLTGSEHNDEFYMDEGGNVRTRTNRSGGVQGGISNGETIYFKVAFKPTATIGKKQNTVTRDHEDIELLTRGRHDPCVVPRAVPMVETMAALVLMDQLMAHVAQCEMFPLNLALQEPIGSANSTPALAPDLA</sequence>
<comment type="cofactor">
    <cofactor evidence="9">
        <name>FMNH2</name>
        <dbReference type="ChEBI" id="CHEBI:57618"/>
    </cofactor>
    <text evidence="9">Reduced FMN (FMNH(2)).</text>
</comment>
<evidence type="ECO:0000256" key="10">
    <source>
        <dbReference type="SAM" id="MobiDB-lite"/>
    </source>
</evidence>
<dbReference type="HAMAP" id="MF_00300">
    <property type="entry name" value="Chorismate_synth"/>
    <property type="match status" value="1"/>
</dbReference>
<evidence type="ECO:0000313" key="11">
    <source>
        <dbReference type="EMBL" id="BAJ99372.1"/>
    </source>
</evidence>
<dbReference type="NCBIfam" id="NF003793">
    <property type="entry name" value="PRK05382.1"/>
    <property type="match status" value="1"/>
</dbReference>
<name>F2DWA1_HORVV</name>
<dbReference type="InterPro" id="IPR020541">
    <property type="entry name" value="Chorismate_synthase_CS"/>
</dbReference>
<evidence type="ECO:0000256" key="8">
    <source>
        <dbReference type="ARBA" id="ARBA00053861"/>
    </source>
</evidence>
<comment type="pathway">
    <text evidence="2 9">Metabolic intermediate biosynthesis; chorismate biosynthesis; chorismate from D-erythrose 4-phosphate and phosphoenolpyruvate: step 7/7.</text>
</comment>
<evidence type="ECO:0000256" key="5">
    <source>
        <dbReference type="ARBA" id="ARBA00022605"/>
    </source>
</evidence>
<keyword evidence="6 9" id="KW-0057">Aromatic amino acid biosynthesis</keyword>
<keyword evidence="7 9" id="KW-0456">Lyase</keyword>
<dbReference type="UniPathway" id="UPA00053">
    <property type="reaction ID" value="UER00090"/>
</dbReference>
<feature type="region of interest" description="Disordered" evidence="10">
    <location>
        <begin position="1"/>
        <end position="35"/>
    </location>
</feature>
<protein>
    <recommendedName>
        <fullName evidence="4 9">Chorismate synthase</fullName>
        <ecNumber evidence="4 9">4.2.3.5</ecNumber>
    </recommendedName>
</protein>
<dbReference type="NCBIfam" id="TIGR00033">
    <property type="entry name" value="aroC"/>
    <property type="match status" value="1"/>
</dbReference>
<dbReference type="InterPro" id="IPR000453">
    <property type="entry name" value="Chorismate_synth"/>
</dbReference>
<reference evidence="11" key="1">
    <citation type="journal article" date="2011" name="Plant Physiol.">
        <title>Comprehensive sequence analysis of 24,783 barley full-length cDNAs derived from 12 clone libraries.</title>
        <authorList>
            <person name="Matsumoto T."/>
            <person name="Tanaka T."/>
            <person name="Sakai H."/>
            <person name="Amano N."/>
            <person name="Kanamori H."/>
            <person name="Kurita K."/>
            <person name="Kikuta A."/>
            <person name="Kamiya K."/>
            <person name="Yamamoto M."/>
            <person name="Ikawa H."/>
            <person name="Fujii N."/>
            <person name="Hori K."/>
            <person name="Itoh T."/>
            <person name="Sato K."/>
        </authorList>
    </citation>
    <scope>NUCLEOTIDE SEQUENCE</scope>
    <source>
        <tissue evidence="11">Shoot and root</tissue>
    </source>
</reference>